<dbReference type="InterPro" id="IPR038765">
    <property type="entry name" value="Papain-like_cys_pep_sf"/>
</dbReference>
<dbReference type="Gene3D" id="3.40.395.10">
    <property type="entry name" value="Adenoviral Proteinase, Chain A"/>
    <property type="match status" value="1"/>
</dbReference>
<dbReference type="GO" id="GO:0016926">
    <property type="term" value="P:protein desumoylation"/>
    <property type="evidence" value="ECO:0007669"/>
    <property type="project" value="TreeGrafter"/>
</dbReference>
<gene>
    <name evidence="7" type="ORF">G4B88_002598</name>
</gene>
<dbReference type="PANTHER" id="PTHR12606">
    <property type="entry name" value="SENTRIN/SUMO-SPECIFIC PROTEASE"/>
    <property type="match status" value="1"/>
</dbReference>
<dbReference type="Pfam" id="PF02902">
    <property type="entry name" value="Peptidase_C48"/>
    <property type="match status" value="1"/>
</dbReference>
<keyword evidence="3" id="KW-0378">Hydrolase</keyword>
<protein>
    <recommendedName>
        <fullName evidence="6">Ubiquitin-like protease family profile domain-containing protein</fullName>
    </recommendedName>
</protein>
<evidence type="ECO:0000313" key="8">
    <source>
        <dbReference type="Proteomes" id="UP000583929"/>
    </source>
</evidence>
<feature type="domain" description="Ubiquitin-like protease family profile" evidence="6">
    <location>
        <begin position="353"/>
        <end position="534"/>
    </location>
</feature>
<dbReference type="InterPro" id="IPR003653">
    <property type="entry name" value="Peptidase_C48_C"/>
</dbReference>
<name>A0A7J6I9A6_CANSA</name>
<sequence>MPNGSSYMAGKRKMKGGIEPVKKDVTPEPNDNAVAWRNFFNANYKALRAAEKGLTEKELIDTRYLEEILNVVEYTVSLTGLEKSLLECVEADSLFLIKFSLVVIGTVLAPKTGCDITSGYLHSLRVTRDIRHNNWATITLTSNPVILPNYYSDSEGRKSSDHFVSSINELKEYFSNELKSQLRSFSLKFMDKGEGVGGIDRELEEDAAAKTGKKAECSQAVEESPLKSPVRSKTNVVGLSEENVVESVSTPSLSATKSVEDEGAAHKTFDDEDFDIVEVASFWNKGKALVKSKKTQSENVPLIEDDFNDKAYEQFIESGRTVVGPFKTKEAIPRNQYGFYKFVFSNTLDPGYVLAKFRKFEVDRRCMASLRPLREVEGSVTVKYERDSRLPDQPRVWYMPTRISQKTLGSFNVKRIAKDREWSKLFNEDNFEKCVKMFVPVLTLQGAPHWFGAEVNMKSKAVSFLDSLHTAMHEKYCVEATKEMLSTLDLLFEENRSKNVTFVDFGIDRKDRGLPQQDNDRDCGVYVMKYMEVVANEEEVVDEVYHCLVISECTTQV</sequence>
<keyword evidence="8" id="KW-1185">Reference proteome</keyword>
<evidence type="ECO:0000256" key="1">
    <source>
        <dbReference type="ARBA" id="ARBA00005234"/>
    </source>
</evidence>
<evidence type="ECO:0000313" key="7">
    <source>
        <dbReference type="EMBL" id="KAF4403745.1"/>
    </source>
</evidence>
<evidence type="ECO:0000256" key="2">
    <source>
        <dbReference type="ARBA" id="ARBA00022670"/>
    </source>
</evidence>
<dbReference type="AlphaFoldDB" id="A0A7J6I9A6"/>
<dbReference type="Proteomes" id="UP000583929">
    <property type="component" value="Unassembled WGS sequence"/>
</dbReference>
<dbReference type="GO" id="GO:0016929">
    <property type="term" value="F:deSUMOylase activity"/>
    <property type="evidence" value="ECO:0007669"/>
    <property type="project" value="TreeGrafter"/>
</dbReference>
<reference evidence="7 8" key="1">
    <citation type="journal article" date="2020" name="bioRxiv">
        <title>Sequence and annotation of 42 cannabis genomes reveals extensive copy number variation in cannabinoid synthesis and pathogen resistance genes.</title>
        <authorList>
            <person name="Mckernan K.J."/>
            <person name="Helbert Y."/>
            <person name="Kane L.T."/>
            <person name="Ebling H."/>
            <person name="Zhang L."/>
            <person name="Liu B."/>
            <person name="Eaton Z."/>
            <person name="Mclaughlin S."/>
            <person name="Kingan S."/>
            <person name="Baybayan P."/>
            <person name="Concepcion G."/>
            <person name="Jordan M."/>
            <person name="Riva A."/>
            <person name="Barbazuk W."/>
            <person name="Harkins T."/>
        </authorList>
    </citation>
    <scope>NUCLEOTIDE SEQUENCE [LARGE SCALE GENOMIC DNA]</scope>
    <source>
        <strain evidence="8">cv. Jamaican Lion 4</strain>
        <tissue evidence="7">Leaf</tissue>
    </source>
</reference>
<evidence type="ECO:0000256" key="4">
    <source>
        <dbReference type="ARBA" id="ARBA00022807"/>
    </source>
</evidence>
<keyword evidence="4" id="KW-0788">Thiol protease</keyword>
<feature type="region of interest" description="Disordered" evidence="5">
    <location>
        <begin position="210"/>
        <end position="229"/>
    </location>
</feature>
<dbReference type="EMBL" id="JAATIQ010000003">
    <property type="protein sequence ID" value="KAF4403745.1"/>
    <property type="molecule type" value="Genomic_DNA"/>
</dbReference>
<evidence type="ECO:0000256" key="3">
    <source>
        <dbReference type="ARBA" id="ARBA00022801"/>
    </source>
</evidence>
<dbReference type="PROSITE" id="PS50600">
    <property type="entry name" value="ULP_PROTEASE"/>
    <property type="match status" value="1"/>
</dbReference>
<evidence type="ECO:0000259" key="6">
    <source>
        <dbReference type="PROSITE" id="PS50600"/>
    </source>
</evidence>
<dbReference type="SUPFAM" id="SSF54001">
    <property type="entry name" value="Cysteine proteinases"/>
    <property type="match status" value="1"/>
</dbReference>
<organism evidence="7 8">
    <name type="scientific">Cannabis sativa</name>
    <name type="common">Hemp</name>
    <name type="synonym">Marijuana</name>
    <dbReference type="NCBI Taxonomy" id="3483"/>
    <lineage>
        <taxon>Eukaryota</taxon>
        <taxon>Viridiplantae</taxon>
        <taxon>Streptophyta</taxon>
        <taxon>Embryophyta</taxon>
        <taxon>Tracheophyta</taxon>
        <taxon>Spermatophyta</taxon>
        <taxon>Magnoliopsida</taxon>
        <taxon>eudicotyledons</taxon>
        <taxon>Gunneridae</taxon>
        <taxon>Pentapetalae</taxon>
        <taxon>rosids</taxon>
        <taxon>fabids</taxon>
        <taxon>Rosales</taxon>
        <taxon>Cannabaceae</taxon>
        <taxon>Cannabis</taxon>
    </lineage>
</organism>
<evidence type="ECO:0000256" key="5">
    <source>
        <dbReference type="SAM" id="MobiDB-lite"/>
    </source>
</evidence>
<dbReference type="GO" id="GO:0006508">
    <property type="term" value="P:proteolysis"/>
    <property type="evidence" value="ECO:0007669"/>
    <property type="project" value="UniProtKB-KW"/>
</dbReference>
<keyword evidence="2" id="KW-0645">Protease</keyword>
<dbReference type="GO" id="GO:0005634">
    <property type="term" value="C:nucleus"/>
    <property type="evidence" value="ECO:0007669"/>
    <property type="project" value="TreeGrafter"/>
</dbReference>
<accession>A0A7J6I9A6</accession>
<comment type="caution">
    <text evidence="7">The sequence shown here is derived from an EMBL/GenBank/DDBJ whole genome shotgun (WGS) entry which is preliminary data.</text>
</comment>
<dbReference type="PANTHER" id="PTHR12606:SF1">
    <property type="entry name" value="UBIQUITIN-LIKE-SPECIFIC PROTEASE 1A"/>
    <property type="match status" value="1"/>
</dbReference>
<comment type="similarity">
    <text evidence="1">Belongs to the peptidase C48 family.</text>
</comment>
<proteinExistence type="inferred from homology"/>